<keyword evidence="12" id="KW-1133">Transmembrane helix</keyword>
<dbReference type="Proteomes" id="UP000597507">
    <property type="component" value="Unassembled WGS sequence"/>
</dbReference>
<dbReference type="EMBL" id="BMKS01000001">
    <property type="protein sequence ID" value="GGG17051.1"/>
    <property type="molecule type" value="Genomic_DNA"/>
</dbReference>
<dbReference type="InterPro" id="IPR004358">
    <property type="entry name" value="Sig_transdc_His_kin-like_C"/>
</dbReference>
<evidence type="ECO:0000256" key="8">
    <source>
        <dbReference type="ARBA" id="ARBA00022777"/>
    </source>
</evidence>
<keyword evidence="10" id="KW-0902">Two-component regulatory system</keyword>
<name>A0A8J2Z7B5_9PROT</name>
<evidence type="ECO:0000256" key="2">
    <source>
        <dbReference type="ARBA" id="ARBA00004236"/>
    </source>
</evidence>
<evidence type="ECO:0000256" key="4">
    <source>
        <dbReference type="ARBA" id="ARBA00022475"/>
    </source>
</evidence>
<dbReference type="EC" id="2.7.13.3" evidence="3"/>
<dbReference type="InterPro" id="IPR003661">
    <property type="entry name" value="HisK_dim/P_dom"/>
</dbReference>
<comment type="caution">
    <text evidence="14">The sequence shown here is derived from an EMBL/GenBank/DDBJ whole genome shotgun (WGS) entry which is preliminary data.</text>
</comment>
<dbReference type="SUPFAM" id="SSF55874">
    <property type="entry name" value="ATPase domain of HSP90 chaperone/DNA topoisomerase II/histidine kinase"/>
    <property type="match status" value="1"/>
</dbReference>
<evidence type="ECO:0000256" key="1">
    <source>
        <dbReference type="ARBA" id="ARBA00000085"/>
    </source>
</evidence>
<evidence type="ECO:0000256" key="12">
    <source>
        <dbReference type="SAM" id="Phobius"/>
    </source>
</evidence>
<evidence type="ECO:0000256" key="10">
    <source>
        <dbReference type="ARBA" id="ARBA00023012"/>
    </source>
</evidence>
<keyword evidence="9" id="KW-0067">ATP-binding</keyword>
<dbReference type="FunFam" id="3.30.565.10:FF:000006">
    <property type="entry name" value="Sensor histidine kinase WalK"/>
    <property type="match status" value="1"/>
</dbReference>
<dbReference type="GO" id="GO:0005886">
    <property type="term" value="C:plasma membrane"/>
    <property type="evidence" value="ECO:0007669"/>
    <property type="project" value="UniProtKB-SubCell"/>
</dbReference>
<comment type="subcellular location">
    <subcellularLocation>
        <location evidence="2">Cell membrane</location>
    </subcellularLocation>
</comment>
<dbReference type="SMART" id="SM00387">
    <property type="entry name" value="HATPase_c"/>
    <property type="match status" value="1"/>
</dbReference>
<dbReference type="FunFam" id="1.10.287.130:FF:000008">
    <property type="entry name" value="Two-component sensor histidine kinase"/>
    <property type="match status" value="1"/>
</dbReference>
<dbReference type="PRINTS" id="PR00344">
    <property type="entry name" value="BCTRLSENSOR"/>
</dbReference>
<sequence length="497" mass="51593">MGDRATAPPLPPAGRWLCAALLVGGVPSAALLLLLAGGWLAPGPGLLALAATLLAAALLAWLWLRDLLRLAAALRQAAAARESTAATGAPPPSALEIAAPLVPAVSEVAEGAARLARRLEERCARLEAMRRADAAILEALPDPLLVLGAGRLVPLRANAAARALFGIPSAGPAAGDAAALLRHPALAEAVDRAAATGQAQAADLTLAVPVARELAATVIPLDPPLADGGRLLVVLADRTRERAVERMRADFVANASHELRTPLASLIGFIETLRGPARDDPEARARFLGIMAEQAERMRRLIDDLLGLTRIELTEHTPPSGRVDLAALARAEAEAMAPILAARRVTLALDLAPEGAAVAEPADAEQLAQVVRNLLDNAVRHGREGGTVRLAVAPAGPGMAQRLPAARPGVLLSVTDDGPGIPREHIPRLTERFYRVDRGRSRAAGGTGLGLAIVKHIVNRHRGQLLIESEEGQGATFRVWLPAPAAGAGTEGAPARR</sequence>
<dbReference type="GO" id="GO:0005524">
    <property type="term" value="F:ATP binding"/>
    <property type="evidence" value="ECO:0007669"/>
    <property type="project" value="UniProtKB-KW"/>
</dbReference>
<evidence type="ECO:0000259" key="13">
    <source>
        <dbReference type="PROSITE" id="PS50109"/>
    </source>
</evidence>
<dbReference type="PANTHER" id="PTHR45453">
    <property type="entry name" value="PHOSPHATE REGULON SENSOR PROTEIN PHOR"/>
    <property type="match status" value="1"/>
</dbReference>
<dbReference type="InterPro" id="IPR050351">
    <property type="entry name" value="BphY/WalK/GraS-like"/>
</dbReference>
<protein>
    <recommendedName>
        <fullName evidence="3">histidine kinase</fullName>
        <ecNumber evidence="3">2.7.13.3</ecNumber>
    </recommendedName>
</protein>
<dbReference type="CDD" id="cd00082">
    <property type="entry name" value="HisKA"/>
    <property type="match status" value="1"/>
</dbReference>
<evidence type="ECO:0000256" key="11">
    <source>
        <dbReference type="ARBA" id="ARBA00023136"/>
    </source>
</evidence>
<accession>A0A8J2Z7B5</accession>
<dbReference type="Gene3D" id="3.30.565.10">
    <property type="entry name" value="Histidine kinase-like ATPase, C-terminal domain"/>
    <property type="match status" value="1"/>
</dbReference>
<dbReference type="GO" id="GO:0004721">
    <property type="term" value="F:phosphoprotein phosphatase activity"/>
    <property type="evidence" value="ECO:0007669"/>
    <property type="project" value="TreeGrafter"/>
</dbReference>
<evidence type="ECO:0000256" key="7">
    <source>
        <dbReference type="ARBA" id="ARBA00022741"/>
    </source>
</evidence>
<keyword evidence="15" id="KW-1185">Reference proteome</keyword>
<dbReference type="PANTHER" id="PTHR45453:SF1">
    <property type="entry name" value="PHOSPHATE REGULON SENSOR PROTEIN PHOR"/>
    <property type="match status" value="1"/>
</dbReference>
<organism evidence="14 15">
    <name type="scientific">Caldovatus sediminis</name>
    <dbReference type="NCBI Taxonomy" id="2041189"/>
    <lineage>
        <taxon>Bacteria</taxon>
        <taxon>Pseudomonadati</taxon>
        <taxon>Pseudomonadota</taxon>
        <taxon>Alphaproteobacteria</taxon>
        <taxon>Acetobacterales</taxon>
        <taxon>Roseomonadaceae</taxon>
        <taxon>Caldovatus</taxon>
    </lineage>
</organism>
<dbReference type="Pfam" id="PF02518">
    <property type="entry name" value="HATPase_c"/>
    <property type="match status" value="1"/>
</dbReference>
<reference evidence="14 15" key="1">
    <citation type="journal article" date="2014" name="Int. J. Syst. Evol. Microbiol.">
        <title>Complete genome sequence of Corynebacterium casei LMG S-19264T (=DSM 44701T), isolated from a smear-ripened cheese.</title>
        <authorList>
            <consortium name="US DOE Joint Genome Institute (JGI-PGF)"/>
            <person name="Walter F."/>
            <person name="Albersmeier A."/>
            <person name="Kalinowski J."/>
            <person name="Ruckert C."/>
        </authorList>
    </citation>
    <scope>NUCLEOTIDE SEQUENCE [LARGE SCALE GENOMIC DNA]</scope>
    <source>
        <strain evidence="14 15">CGMCC 1.16330</strain>
    </source>
</reference>
<keyword evidence="11 12" id="KW-0472">Membrane</keyword>
<dbReference type="Gene3D" id="1.10.287.130">
    <property type="match status" value="1"/>
</dbReference>
<proteinExistence type="predicted"/>
<evidence type="ECO:0000256" key="9">
    <source>
        <dbReference type="ARBA" id="ARBA00022840"/>
    </source>
</evidence>
<dbReference type="SMART" id="SM00388">
    <property type="entry name" value="HisKA"/>
    <property type="match status" value="1"/>
</dbReference>
<dbReference type="GO" id="GO:0000155">
    <property type="term" value="F:phosphorelay sensor kinase activity"/>
    <property type="evidence" value="ECO:0007669"/>
    <property type="project" value="InterPro"/>
</dbReference>
<feature type="domain" description="Histidine kinase" evidence="13">
    <location>
        <begin position="254"/>
        <end position="485"/>
    </location>
</feature>
<dbReference type="Pfam" id="PF00512">
    <property type="entry name" value="HisKA"/>
    <property type="match status" value="1"/>
</dbReference>
<dbReference type="InterPro" id="IPR003594">
    <property type="entry name" value="HATPase_dom"/>
</dbReference>
<feature type="transmembrane region" description="Helical" evidence="12">
    <location>
        <begin position="16"/>
        <end position="40"/>
    </location>
</feature>
<keyword evidence="6" id="KW-0808">Transferase</keyword>
<dbReference type="RefSeq" id="WP_188897458.1">
    <property type="nucleotide sequence ID" value="NZ_BMKS01000001.1"/>
</dbReference>
<keyword evidence="12" id="KW-0812">Transmembrane</keyword>
<dbReference type="InterPro" id="IPR005467">
    <property type="entry name" value="His_kinase_dom"/>
</dbReference>
<keyword evidence="5" id="KW-0597">Phosphoprotein</keyword>
<dbReference type="InterPro" id="IPR036097">
    <property type="entry name" value="HisK_dim/P_sf"/>
</dbReference>
<evidence type="ECO:0000256" key="5">
    <source>
        <dbReference type="ARBA" id="ARBA00022553"/>
    </source>
</evidence>
<evidence type="ECO:0000256" key="3">
    <source>
        <dbReference type="ARBA" id="ARBA00012438"/>
    </source>
</evidence>
<dbReference type="CDD" id="cd00075">
    <property type="entry name" value="HATPase"/>
    <property type="match status" value="1"/>
</dbReference>
<dbReference type="AlphaFoldDB" id="A0A8J2Z7B5"/>
<feature type="transmembrane region" description="Helical" evidence="12">
    <location>
        <begin position="46"/>
        <end position="64"/>
    </location>
</feature>
<dbReference type="GO" id="GO:0016036">
    <property type="term" value="P:cellular response to phosphate starvation"/>
    <property type="evidence" value="ECO:0007669"/>
    <property type="project" value="TreeGrafter"/>
</dbReference>
<evidence type="ECO:0000313" key="14">
    <source>
        <dbReference type="EMBL" id="GGG17051.1"/>
    </source>
</evidence>
<evidence type="ECO:0000256" key="6">
    <source>
        <dbReference type="ARBA" id="ARBA00022679"/>
    </source>
</evidence>
<comment type="catalytic activity">
    <reaction evidence="1">
        <text>ATP + protein L-histidine = ADP + protein N-phospho-L-histidine.</text>
        <dbReference type="EC" id="2.7.13.3"/>
    </reaction>
</comment>
<keyword evidence="8 14" id="KW-0418">Kinase</keyword>
<keyword evidence="7" id="KW-0547">Nucleotide-binding</keyword>
<keyword evidence="4" id="KW-1003">Cell membrane</keyword>
<dbReference type="SUPFAM" id="SSF47384">
    <property type="entry name" value="Homodimeric domain of signal transducing histidine kinase"/>
    <property type="match status" value="1"/>
</dbReference>
<dbReference type="PROSITE" id="PS50109">
    <property type="entry name" value="HIS_KIN"/>
    <property type="match status" value="1"/>
</dbReference>
<evidence type="ECO:0000313" key="15">
    <source>
        <dbReference type="Proteomes" id="UP000597507"/>
    </source>
</evidence>
<dbReference type="InterPro" id="IPR036890">
    <property type="entry name" value="HATPase_C_sf"/>
</dbReference>
<gene>
    <name evidence="14" type="ORF">GCM10010964_01640</name>
</gene>